<dbReference type="EMBL" id="JBHRWI010000026">
    <property type="protein sequence ID" value="MFC3512857.1"/>
    <property type="molecule type" value="Genomic_DNA"/>
</dbReference>
<gene>
    <name evidence="1" type="ORF">ACFORO_21990</name>
</gene>
<protein>
    <recommendedName>
        <fullName evidence="3">PE family protein</fullName>
    </recommendedName>
</protein>
<organism evidence="1 2">
    <name type="scientific">Amycolatopsis halotolerans</name>
    <dbReference type="NCBI Taxonomy" id="330083"/>
    <lineage>
        <taxon>Bacteria</taxon>
        <taxon>Bacillati</taxon>
        <taxon>Actinomycetota</taxon>
        <taxon>Actinomycetes</taxon>
        <taxon>Pseudonocardiales</taxon>
        <taxon>Pseudonocardiaceae</taxon>
        <taxon>Amycolatopsis</taxon>
    </lineage>
</organism>
<name>A0ABV7QJ67_9PSEU</name>
<proteinExistence type="predicted"/>
<comment type="caution">
    <text evidence="1">The sequence shown here is derived from an EMBL/GenBank/DDBJ whole genome shotgun (WGS) entry which is preliminary data.</text>
</comment>
<dbReference type="Proteomes" id="UP001595764">
    <property type="component" value="Unassembled WGS sequence"/>
</dbReference>
<evidence type="ECO:0008006" key="3">
    <source>
        <dbReference type="Google" id="ProtNLM"/>
    </source>
</evidence>
<keyword evidence="2" id="KW-1185">Reference proteome</keyword>
<reference evidence="2" key="1">
    <citation type="journal article" date="2019" name="Int. J. Syst. Evol. Microbiol.">
        <title>The Global Catalogue of Microorganisms (GCM) 10K type strain sequencing project: providing services to taxonomists for standard genome sequencing and annotation.</title>
        <authorList>
            <consortium name="The Broad Institute Genomics Platform"/>
            <consortium name="The Broad Institute Genome Sequencing Center for Infectious Disease"/>
            <person name="Wu L."/>
            <person name="Ma J."/>
        </authorList>
    </citation>
    <scope>NUCLEOTIDE SEQUENCE [LARGE SCALE GENOMIC DNA]</scope>
    <source>
        <strain evidence="2">CGMCC 4.7682</strain>
    </source>
</reference>
<sequence length="157" mass="16032">MAENDPGKAIETTGWLTGLPITVVGAAMNVAKGVSDAAAVASATQAGAGFTLSPDEARSLLDRAKRLRDNAMKMRSSAEALTLLTPPAQDPGSIGFNQQAVKTFAAGKDSNEQVYGYMVELIGRLEKAMGIVHESDGQAAADVKNVGSGGQGKGIVG</sequence>
<evidence type="ECO:0000313" key="2">
    <source>
        <dbReference type="Proteomes" id="UP001595764"/>
    </source>
</evidence>
<evidence type="ECO:0000313" key="1">
    <source>
        <dbReference type="EMBL" id="MFC3512857.1"/>
    </source>
</evidence>
<accession>A0ABV7QJ67</accession>
<dbReference type="RefSeq" id="WP_354745366.1">
    <property type="nucleotide sequence ID" value="NZ_JBHMAY010000071.1"/>
</dbReference>